<accession>A0A7K1TI38</accession>
<dbReference type="InterPro" id="IPR013762">
    <property type="entry name" value="Integrase-like_cat_sf"/>
</dbReference>
<organism evidence="4 5">
    <name type="scientific">Hymenobacter ginkgonis</name>
    <dbReference type="NCBI Taxonomy" id="2682976"/>
    <lineage>
        <taxon>Bacteria</taxon>
        <taxon>Pseudomonadati</taxon>
        <taxon>Bacteroidota</taxon>
        <taxon>Cytophagia</taxon>
        <taxon>Cytophagales</taxon>
        <taxon>Hymenobacteraceae</taxon>
        <taxon>Hymenobacter</taxon>
    </lineage>
</organism>
<dbReference type="Gene3D" id="1.10.443.10">
    <property type="entry name" value="Intergrase catalytic core"/>
    <property type="match status" value="1"/>
</dbReference>
<dbReference type="InterPro" id="IPR011010">
    <property type="entry name" value="DNA_brk_join_enz"/>
</dbReference>
<gene>
    <name evidence="4" type="ORF">GO988_17230</name>
</gene>
<evidence type="ECO:0000256" key="1">
    <source>
        <dbReference type="ARBA" id="ARBA00023172"/>
    </source>
</evidence>
<comment type="caution">
    <text evidence="4">The sequence shown here is derived from an EMBL/GenBank/DDBJ whole genome shotgun (WGS) entry which is preliminary data.</text>
</comment>
<evidence type="ECO:0000259" key="3">
    <source>
        <dbReference type="PROSITE" id="PS51898"/>
    </source>
</evidence>
<dbReference type="GO" id="GO:0003677">
    <property type="term" value="F:DNA binding"/>
    <property type="evidence" value="ECO:0007669"/>
    <property type="project" value="InterPro"/>
</dbReference>
<evidence type="ECO:0000313" key="5">
    <source>
        <dbReference type="Proteomes" id="UP000441336"/>
    </source>
</evidence>
<dbReference type="SUPFAM" id="SSF56349">
    <property type="entry name" value="DNA breaking-rejoining enzymes"/>
    <property type="match status" value="1"/>
</dbReference>
<dbReference type="PROSITE" id="PS51898">
    <property type="entry name" value="TYR_RECOMBINASE"/>
    <property type="match status" value="1"/>
</dbReference>
<name>A0A7K1TI38_9BACT</name>
<proteinExistence type="predicted"/>
<dbReference type="GO" id="GO:0006310">
    <property type="term" value="P:DNA recombination"/>
    <property type="evidence" value="ECO:0007669"/>
    <property type="project" value="UniProtKB-KW"/>
</dbReference>
<keyword evidence="1" id="KW-0233">DNA recombination</keyword>
<dbReference type="AlphaFoldDB" id="A0A7K1TI38"/>
<protein>
    <recommendedName>
        <fullName evidence="3">Tyr recombinase domain-containing protein</fullName>
    </recommendedName>
</protein>
<reference evidence="4 5" key="1">
    <citation type="submission" date="2019-12" db="EMBL/GenBank/DDBJ databases">
        <title>Hymenobacter sp. HMF4947 Genome sequencing and assembly.</title>
        <authorList>
            <person name="Kang H."/>
            <person name="Cha I."/>
            <person name="Kim H."/>
            <person name="Joh K."/>
        </authorList>
    </citation>
    <scope>NUCLEOTIDE SEQUENCE [LARGE SCALE GENOMIC DNA]</scope>
    <source>
        <strain evidence="4 5">HMF4947</strain>
    </source>
</reference>
<keyword evidence="5" id="KW-1185">Reference proteome</keyword>
<dbReference type="RefSeq" id="WP_157567822.1">
    <property type="nucleotide sequence ID" value="NZ_WQKZ01000004.1"/>
</dbReference>
<dbReference type="Proteomes" id="UP000441336">
    <property type="component" value="Unassembled WGS sequence"/>
</dbReference>
<evidence type="ECO:0000256" key="2">
    <source>
        <dbReference type="SAM" id="MobiDB-lite"/>
    </source>
</evidence>
<sequence length="469" mass="52633">MELIFRQRLDRPDKAGRAAIFGDLHWAGGHRWKMPTGVKVLPTHWQPTKAKRIHTSAPDANALNLRLGRLLTAVQGVFLKAEADRRPEASVTVAELQLALVEAGAGSKRAVAPPPAPPVDPNAPLPDTARWQEFNERWKRDNVGRVSTSALNGFNQVIGHLEAFDPTWRISGLTRERLTQYTTWLYSQGYKDGTLTRHYWFLRECCHMSGRISPKWLVVQNIRHAKAVGLQRAEVLQLVSAPLPPHLDRDRNVFLFQVLLLLRESDLRALQPHHAQLRELPGHGPTLCIELYQQKTGEPVLIPLPPLALTIWQHYNGRLPVLSNWHRNNAIRELAEAAGLTREVVTVAFSGKVKHEAVLPIWDALTTHSARHTGATLLTWASDGDQTLKELALGHVSDSVYGSDTVERYGPRLLDAWQKILSDGRESAVRKRGQISENRGQLPEMPPVLEEKAAASRRFRPVQMRKTGG</sequence>
<dbReference type="GO" id="GO:0015074">
    <property type="term" value="P:DNA integration"/>
    <property type="evidence" value="ECO:0007669"/>
    <property type="project" value="InterPro"/>
</dbReference>
<evidence type="ECO:0000313" key="4">
    <source>
        <dbReference type="EMBL" id="MVN78075.1"/>
    </source>
</evidence>
<dbReference type="InterPro" id="IPR002104">
    <property type="entry name" value="Integrase_catalytic"/>
</dbReference>
<feature type="domain" description="Tyr recombinase" evidence="3">
    <location>
        <begin position="223"/>
        <end position="423"/>
    </location>
</feature>
<dbReference type="EMBL" id="WQKZ01000004">
    <property type="protein sequence ID" value="MVN78075.1"/>
    <property type="molecule type" value="Genomic_DNA"/>
</dbReference>
<feature type="region of interest" description="Disordered" evidence="2">
    <location>
        <begin position="428"/>
        <end position="469"/>
    </location>
</feature>